<evidence type="ECO:0000256" key="5">
    <source>
        <dbReference type="ARBA" id="ARBA00023136"/>
    </source>
</evidence>
<comment type="caution">
    <text evidence="7">The sequence shown here is derived from an EMBL/GenBank/DDBJ whole genome shotgun (WGS) entry which is preliminary data.</text>
</comment>
<dbReference type="Proteomes" id="UP001216579">
    <property type="component" value="Unassembled WGS sequence"/>
</dbReference>
<dbReference type="RefSeq" id="WP_276093306.1">
    <property type="nucleotide sequence ID" value="NZ_JARJBC010000005.1"/>
</dbReference>
<evidence type="ECO:0000256" key="1">
    <source>
        <dbReference type="ARBA" id="ARBA00004651"/>
    </source>
</evidence>
<dbReference type="PIRSF" id="PIRSF035875">
    <property type="entry name" value="RNase_BN"/>
    <property type="match status" value="1"/>
</dbReference>
<evidence type="ECO:0000313" key="7">
    <source>
        <dbReference type="EMBL" id="MDF3289800.1"/>
    </source>
</evidence>
<dbReference type="EMBL" id="JARJBC010000005">
    <property type="protein sequence ID" value="MDF3289800.1"/>
    <property type="molecule type" value="Genomic_DNA"/>
</dbReference>
<dbReference type="Pfam" id="PF03631">
    <property type="entry name" value="Virul_fac_BrkB"/>
    <property type="match status" value="1"/>
</dbReference>
<keyword evidence="4 6" id="KW-1133">Transmembrane helix</keyword>
<dbReference type="NCBIfam" id="TIGR00765">
    <property type="entry name" value="yihY_not_rbn"/>
    <property type="match status" value="1"/>
</dbReference>
<protein>
    <submittedName>
        <fullName evidence="7">YihY/virulence factor BrkB family protein</fullName>
    </submittedName>
</protein>
<feature type="transmembrane region" description="Helical" evidence="6">
    <location>
        <begin position="93"/>
        <end position="113"/>
    </location>
</feature>
<keyword evidence="8" id="KW-1185">Reference proteome</keyword>
<feature type="transmembrane region" description="Helical" evidence="6">
    <location>
        <begin position="181"/>
        <end position="199"/>
    </location>
</feature>
<evidence type="ECO:0000256" key="4">
    <source>
        <dbReference type="ARBA" id="ARBA00022989"/>
    </source>
</evidence>
<evidence type="ECO:0000256" key="2">
    <source>
        <dbReference type="ARBA" id="ARBA00022475"/>
    </source>
</evidence>
<feature type="transmembrane region" description="Helical" evidence="6">
    <location>
        <begin position="243"/>
        <end position="266"/>
    </location>
</feature>
<sequence>MFTGNTRAWATALRQTPVTAWNEDLTDWAAALTYYAVLALFPVLLVVLSVLGLSIPGAAPGAIDHITQVVPAASRGLLRRSLLEMSQQPSTTWTLAALGMTGSLWSGSSYLSVFRRALHAMYGVDSHRPVWRTALRILLTALLVILLLVASAVTLVATGGTARRLGRLLDLASATLAAWEVLRWPAMLCLAVVLTLVVFRTGPAASRPLRRMAPGGVVAVLLWLTASAGFATYASHVSTYQRVYGSLSGVAVFLIWLWVSNLSLLLGAQFNAQLAKAEAK</sequence>
<keyword evidence="5 6" id="KW-0472">Membrane</keyword>
<keyword evidence="3 6" id="KW-0812">Transmembrane</keyword>
<keyword evidence="2" id="KW-1003">Cell membrane</keyword>
<dbReference type="InterPro" id="IPR017039">
    <property type="entry name" value="Virul_fac_BrkB"/>
</dbReference>
<name>A0ABT5ZIZ8_9ACTN</name>
<organism evidence="7 8">
    <name type="scientific">Streptomyces silvisoli</name>
    <dbReference type="NCBI Taxonomy" id="3034235"/>
    <lineage>
        <taxon>Bacteria</taxon>
        <taxon>Bacillati</taxon>
        <taxon>Actinomycetota</taxon>
        <taxon>Actinomycetes</taxon>
        <taxon>Kitasatosporales</taxon>
        <taxon>Streptomycetaceae</taxon>
        <taxon>Streptomyces</taxon>
    </lineage>
</organism>
<feature type="transmembrane region" description="Helical" evidence="6">
    <location>
        <begin position="211"/>
        <end position="231"/>
    </location>
</feature>
<dbReference type="PANTHER" id="PTHR30213:SF0">
    <property type="entry name" value="UPF0761 MEMBRANE PROTEIN YIHY"/>
    <property type="match status" value="1"/>
</dbReference>
<evidence type="ECO:0000256" key="3">
    <source>
        <dbReference type="ARBA" id="ARBA00022692"/>
    </source>
</evidence>
<comment type="subcellular location">
    <subcellularLocation>
        <location evidence="1">Cell membrane</location>
        <topology evidence="1">Multi-pass membrane protein</topology>
    </subcellularLocation>
</comment>
<feature type="transmembrane region" description="Helical" evidence="6">
    <location>
        <begin position="32"/>
        <end position="55"/>
    </location>
</feature>
<evidence type="ECO:0000313" key="8">
    <source>
        <dbReference type="Proteomes" id="UP001216579"/>
    </source>
</evidence>
<evidence type="ECO:0000256" key="6">
    <source>
        <dbReference type="SAM" id="Phobius"/>
    </source>
</evidence>
<feature type="transmembrane region" description="Helical" evidence="6">
    <location>
        <begin position="134"/>
        <end position="161"/>
    </location>
</feature>
<reference evidence="7 8" key="1">
    <citation type="submission" date="2023-03" db="EMBL/GenBank/DDBJ databases">
        <title>Draft genome sequence of Streptomyces sp. RB6PN23 isolated from peat swamp forest in Thailand.</title>
        <authorList>
            <person name="Klaysubun C."/>
            <person name="Duangmal K."/>
        </authorList>
    </citation>
    <scope>NUCLEOTIDE SEQUENCE [LARGE SCALE GENOMIC DNA]</scope>
    <source>
        <strain evidence="7 8">RB6PN23</strain>
    </source>
</reference>
<proteinExistence type="predicted"/>
<gene>
    <name evidence="7" type="ORF">P3G67_11235</name>
</gene>
<dbReference type="PANTHER" id="PTHR30213">
    <property type="entry name" value="INNER MEMBRANE PROTEIN YHJD"/>
    <property type="match status" value="1"/>
</dbReference>
<accession>A0ABT5ZIZ8</accession>